<comment type="similarity">
    <text evidence="1">Belongs to the glycosyltransferase 2 family. WaaE/KdtX subfamily.</text>
</comment>
<accession>A0A7X0H7P3</accession>
<dbReference type="Gene3D" id="3.90.550.10">
    <property type="entry name" value="Spore Coat Polysaccharide Biosynthesis Protein SpsA, Chain A"/>
    <property type="match status" value="1"/>
</dbReference>
<comment type="caution">
    <text evidence="4">The sequence shown here is derived from an EMBL/GenBank/DDBJ whole genome shotgun (WGS) entry which is preliminary data.</text>
</comment>
<evidence type="ECO:0000313" key="4">
    <source>
        <dbReference type="EMBL" id="MBB6430793.1"/>
    </source>
</evidence>
<evidence type="ECO:0000259" key="3">
    <source>
        <dbReference type="Pfam" id="PF00535"/>
    </source>
</evidence>
<dbReference type="CDD" id="cd02511">
    <property type="entry name" value="Beta4Glucosyltransferase"/>
    <property type="match status" value="1"/>
</dbReference>
<sequence length="348" mass="38818">MTDASANPPAVEPLPRHAEADAWAQRLDATAPPGPDDISGQNGDWPVVGSVPVTVLVSVKNEQEDLPECLRRLRWAEQVMVIDSGSTDATVPIAQAFGAEVVHFDYAKHSPTGWPKKRNWALDHAPLRNEWVLLMDGDEHVVAPLASQIAEIVTGKSQPNQPGGGQAFWINRRFIFHGRWVRYGGYYPAWNLRLFKHALGRFERLTSAGDTGSGDMEVHEHVKLAPEAGEAGFLDHDLLHYEIADFTEWVAKHNRYSSWEAAVARSGVDDGIPATFWGSPQQRRRWMKKAAKSLPFRPTLRFWYHFGLRQGFREGNLGLQLARLLAAYESMTLAKQSEPAPRNASDSA</sequence>
<evidence type="ECO:0000256" key="1">
    <source>
        <dbReference type="ARBA" id="ARBA00038494"/>
    </source>
</evidence>
<protein>
    <submittedName>
        <fullName evidence="4">Glycosyltransferase involved in cell wall biosynthesis</fullName>
    </submittedName>
</protein>
<dbReference type="Proteomes" id="UP000541810">
    <property type="component" value="Unassembled WGS sequence"/>
</dbReference>
<reference evidence="4 5" key="1">
    <citation type="submission" date="2020-08" db="EMBL/GenBank/DDBJ databases">
        <title>Genomic Encyclopedia of Type Strains, Phase IV (KMG-IV): sequencing the most valuable type-strain genomes for metagenomic binning, comparative biology and taxonomic classification.</title>
        <authorList>
            <person name="Goeker M."/>
        </authorList>
    </citation>
    <scope>NUCLEOTIDE SEQUENCE [LARGE SCALE GENOMIC DNA]</scope>
    <source>
        <strain evidence="4 5">DSM 103725</strain>
    </source>
</reference>
<feature type="region of interest" description="Disordered" evidence="2">
    <location>
        <begin position="1"/>
        <end position="22"/>
    </location>
</feature>
<feature type="domain" description="Glycosyltransferase 2-like" evidence="3">
    <location>
        <begin position="54"/>
        <end position="139"/>
    </location>
</feature>
<dbReference type="InterPro" id="IPR001173">
    <property type="entry name" value="Glyco_trans_2-like"/>
</dbReference>
<dbReference type="PANTHER" id="PTHR43630:SF2">
    <property type="entry name" value="GLYCOSYLTRANSFERASE"/>
    <property type="match status" value="1"/>
</dbReference>
<gene>
    <name evidence="4" type="ORF">HNQ40_002599</name>
</gene>
<dbReference type="AlphaFoldDB" id="A0A7X0H7P3"/>
<dbReference type="RefSeq" id="WP_184678287.1">
    <property type="nucleotide sequence ID" value="NZ_JACHGY010000001.1"/>
</dbReference>
<organism evidence="4 5">
    <name type="scientific">Algisphaera agarilytica</name>
    <dbReference type="NCBI Taxonomy" id="1385975"/>
    <lineage>
        <taxon>Bacteria</taxon>
        <taxon>Pseudomonadati</taxon>
        <taxon>Planctomycetota</taxon>
        <taxon>Phycisphaerae</taxon>
        <taxon>Phycisphaerales</taxon>
        <taxon>Phycisphaeraceae</taxon>
        <taxon>Algisphaera</taxon>
    </lineage>
</organism>
<dbReference type="GO" id="GO:0016740">
    <property type="term" value="F:transferase activity"/>
    <property type="evidence" value="ECO:0007669"/>
    <property type="project" value="UniProtKB-KW"/>
</dbReference>
<keyword evidence="4" id="KW-0808">Transferase</keyword>
<keyword evidence="5" id="KW-1185">Reference proteome</keyword>
<proteinExistence type="inferred from homology"/>
<evidence type="ECO:0000313" key="5">
    <source>
        <dbReference type="Proteomes" id="UP000541810"/>
    </source>
</evidence>
<dbReference type="Pfam" id="PF00535">
    <property type="entry name" value="Glycos_transf_2"/>
    <property type="match status" value="1"/>
</dbReference>
<dbReference type="SUPFAM" id="SSF53448">
    <property type="entry name" value="Nucleotide-diphospho-sugar transferases"/>
    <property type="match status" value="1"/>
</dbReference>
<name>A0A7X0H7P3_9BACT</name>
<dbReference type="InterPro" id="IPR029044">
    <property type="entry name" value="Nucleotide-diphossugar_trans"/>
</dbReference>
<dbReference type="PANTHER" id="PTHR43630">
    <property type="entry name" value="POLY-BETA-1,6-N-ACETYL-D-GLUCOSAMINE SYNTHASE"/>
    <property type="match status" value="1"/>
</dbReference>
<dbReference type="EMBL" id="JACHGY010000001">
    <property type="protein sequence ID" value="MBB6430793.1"/>
    <property type="molecule type" value="Genomic_DNA"/>
</dbReference>
<evidence type="ECO:0000256" key="2">
    <source>
        <dbReference type="SAM" id="MobiDB-lite"/>
    </source>
</evidence>